<proteinExistence type="predicted"/>
<reference evidence="2 3" key="2">
    <citation type="journal article" date="2020" name="Int. J. Syst. Evol. Microbiol.">
        <title>Leptospira yasudae sp. nov. and Leptospira stimsonii sp. nov., two new species of the pathogenic group isolated from environmental sources.</title>
        <authorList>
            <person name="Casanovas-Massana A."/>
            <person name="Hamond C."/>
            <person name="Santos L.A."/>
            <person name="de Oliveira D."/>
            <person name="Hacker K.P."/>
            <person name="Balassiano I."/>
            <person name="Costa F."/>
            <person name="Medeiros M.A."/>
            <person name="Reis M.G."/>
            <person name="Ko A.I."/>
            <person name="Wunder E.A."/>
        </authorList>
    </citation>
    <scope>NUCLEOTIDE SEQUENCE [LARGE SCALE GENOMIC DNA]</scope>
    <source>
        <strain evidence="2 3">B21</strain>
    </source>
</reference>
<evidence type="ECO:0000256" key="1">
    <source>
        <dbReference type="SAM" id="Phobius"/>
    </source>
</evidence>
<evidence type="ECO:0000313" key="3">
    <source>
        <dbReference type="Proteomes" id="UP000285569"/>
    </source>
</evidence>
<reference evidence="3" key="1">
    <citation type="submission" date="2018-05" db="EMBL/GenBank/DDBJ databases">
        <title>Leptospira yasudae sp. nov. and Leptospira stimsonii sp. nov., two pathogenic species of the genus Leptospira isolated from environmental sources.</title>
        <authorList>
            <person name="Casanovas-Massana A."/>
            <person name="Hamond C."/>
            <person name="Santos L.A."/>
            <person name="Hacker K.P."/>
            <person name="Balassiano I."/>
            <person name="Medeiros M.A."/>
            <person name="Reis M.G."/>
            <person name="Ko A.I."/>
            <person name="Wunder E.A."/>
        </authorList>
    </citation>
    <scope>NUCLEOTIDE SEQUENCE [LARGE SCALE GENOMIC DNA]</scope>
    <source>
        <strain evidence="3">B21</strain>
    </source>
</reference>
<keyword evidence="1" id="KW-0812">Transmembrane</keyword>
<dbReference type="EMBL" id="QHCR01000004">
    <property type="protein sequence ID" value="RHX80371.1"/>
    <property type="molecule type" value="Genomic_DNA"/>
</dbReference>
<feature type="transmembrane region" description="Helical" evidence="1">
    <location>
        <begin position="52"/>
        <end position="70"/>
    </location>
</feature>
<keyword evidence="1" id="KW-1133">Transmembrane helix</keyword>
<comment type="caution">
    <text evidence="2">The sequence shown here is derived from an EMBL/GenBank/DDBJ whole genome shotgun (WGS) entry which is preliminary data.</text>
</comment>
<sequence>MTDKFGIETLLKEISGRIPDSENPNPEDLQKALKRAIEFAIQETFLPPNLNWFFILGGINLGIFLILKILF</sequence>
<organism evidence="2 3">
    <name type="scientific">Leptospira yasudae</name>
    <dbReference type="NCBI Taxonomy" id="2202201"/>
    <lineage>
        <taxon>Bacteria</taxon>
        <taxon>Pseudomonadati</taxon>
        <taxon>Spirochaetota</taxon>
        <taxon>Spirochaetia</taxon>
        <taxon>Leptospirales</taxon>
        <taxon>Leptospiraceae</taxon>
        <taxon>Leptospira</taxon>
    </lineage>
</organism>
<evidence type="ECO:0000313" key="2">
    <source>
        <dbReference type="EMBL" id="RHX80371.1"/>
    </source>
</evidence>
<name>A0ABX9M426_9LEPT</name>
<keyword evidence="1" id="KW-0472">Membrane</keyword>
<protein>
    <submittedName>
        <fullName evidence="2">Uncharacterized protein</fullName>
    </submittedName>
</protein>
<accession>A0ABX9M426</accession>
<gene>
    <name evidence="2" type="ORF">DLM77_10810</name>
</gene>
<dbReference type="Proteomes" id="UP000285569">
    <property type="component" value="Unassembled WGS sequence"/>
</dbReference>
<keyword evidence="3" id="KW-1185">Reference proteome</keyword>